<accession>A0A183KXQ4</accession>
<dbReference type="Proteomes" id="UP000279833">
    <property type="component" value="Unassembled WGS sequence"/>
</dbReference>
<dbReference type="PROSITE" id="PS50853">
    <property type="entry name" value="FN3"/>
    <property type="match status" value="1"/>
</dbReference>
<dbReference type="EMBL" id="UZAK01043241">
    <property type="protein sequence ID" value="VDP70446.1"/>
    <property type="molecule type" value="Genomic_DNA"/>
</dbReference>
<dbReference type="SUPFAM" id="SSF49265">
    <property type="entry name" value="Fibronectin type III"/>
    <property type="match status" value="1"/>
</dbReference>
<evidence type="ECO:0000313" key="4">
    <source>
        <dbReference type="WBParaSite" id="SCUD_0001985301-mRNA-1"/>
    </source>
</evidence>
<evidence type="ECO:0000313" key="2">
    <source>
        <dbReference type="EMBL" id="VDP70446.1"/>
    </source>
</evidence>
<gene>
    <name evidence="2" type="ORF">SCUD_LOCUS19850</name>
</gene>
<dbReference type="Pfam" id="PF00041">
    <property type="entry name" value="fn3"/>
    <property type="match status" value="1"/>
</dbReference>
<dbReference type="AlphaFoldDB" id="A0A183KXQ4"/>
<organism evidence="4">
    <name type="scientific">Schistosoma curassoni</name>
    <dbReference type="NCBI Taxonomy" id="6186"/>
    <lineage>
        <taxon>Eukaryota</taxon>
        <taxon>Metazoa</taxon>
        <taxon>Spiralia</taxon>
        <taxon>Lophotrochozoa</taxon>
        <taxon>Platyhelminthes</taxon>
        <taxon>Trematoda</taxon>
        <taxon>Digenea</taxon>
        <taxon>Strigeidida</taxon>
        <taxon>Schistosomatoidea</taxon>
        <taxon>Schistosomatidae</taxon>
        <taxon>Schistosoma</taxon>
    </lineage>
</organism>
<protein>
    <submittedName>
        <fullName evidence="4">Fibronectin type-III domain-containing protein</fullName>
    </submittedName>
</protein>
<dbReference type="InterPro" id="IPR013783">
    <property type="entry name" value="Ig-like_fold"/>
</dbReference>
<feature type="domain" description="Fibronectin type-III" evidence="1">
    <location>
        <begin position="82"/>
        <end position="179"/>
    </location>
</feature>
<sequence>MKQDLTFTNICYSLYVRPTLNINDNFNQFNVCNGKSEFTVTFLLPRTNYTVYLKSFDTNYGIYSDATKSFLIYTTYPACIQPPVNLTFSEIDIYGFTVHWDHALEEHSFDNNNYYYVFIKALHNHTNKPMKFNAGQSATSFHIFSLSPDTWYSVSVQCIDTTYHNSIESEEIFVHTYSETVERDSLNQLTSLILQVPPEQQTTHIQQDSMIILYLPLSRLNCFISTVYVVSLVIKPTRENHHDEIICSEGCTKKMHYNDITDIYLVESTYKNRHNKENGSWEVLIHSRLELSQTRTRRSMAYRMNESYLYSDKYFIIGENGVCPYNSHECNGPLKPATQYRLVYSFIVENVT</sequence>
<dbReference type="CDD" id="cd00063">
    <property type="entry name" value="FN3"/>
    <property type="match status" value="1"/>
</dbReference>
<proteinExistence type="predicted"/>
<dbReference type="InterPro" id="IPR003961">
    <property type="entry name" value="FN3_dom"/>
</dbReference>
<evidence type="ECO:0000259" key="1">
    <source>
        <dbReference type="PROSITE" id="PS50853"/>
    </source>
</evidence>
<reference evidence="2 3" key="2">
    <citation type="submission" date="2018-11" db="EMBL/GenBank/DDBJ databases">
        <authorList>
            <consortium name="Pathogen Informatics"/>
        </authorList>
    </citation>
    <scope>NUCLEOTIDE SEQUENCE [LARGE SCALE GENOMIC DNA]</scope>
    <source>
        <strain evidence="2">Dakar</strain>
        <strain evidence="3">Dakar, Senegal</strain>
    </source>
</reference>
<evidence type="ECO:0000313" key="3">
    <source>
        <dbReference type="Proteomes" id="UP000279833"/>
    </source>
</evidence>
<dbReference type="InterPro" id="IPR036116">
    <property type="entry name" value="FN3_sf"/>
</dbReference>
<name>A0A183KXQ4_9TREM</name>
<reference evidence="4" key="1">
    <citation type="submission" date="2016-06" db="UniProtKB">
        <authorList>
            <consortium name="WormBaseParasite"/>
        </authorList>
    </citation>
    <scope>IDENTIFICATION</scope>
</reference>
<dbReference type="WBParaSite" id="SCUD_0001985301-mRNA-1">
    <property type="protein sequence ID" value="SCUD_0001985301-mRNA-1"/>
    <property type="gene ID" value="SCUD_0001985301"/>
</dbReference>
<keyword evidence="3" id="KW-1185">Reference proteome</keyword>
<dbReference type="Gene3D" id="2.60.40.10">
    <property type="entry name" value="Immunoglobulins"/>
    <property type="match status" value="1"/>
</dbReference>